<feature type="transmembrane region" description="Helical" evidence="7">
    <location>
        <begin position="83"/>
        <end position="102"/>
    </location>
</feature>
<comment type="similarity">
    <text evidence="6">Belongs to the drug/metabolite transporter (DMT) superfamily. Small multidrug resistance (SMR) (TC 2.A.7.1) family.</text>
</comment>
<feature type="transmembrane region" description="Helical" evidence="7">
    <location>
        <begin position="56"/>
        <end position="77"/>
    </location>
</feature>
<keyword evidence="9" id="KW-1185">Reference proteome</keyword>
<evidence type="ECO:0000256" key="7">
    <source>
        <dbReference type="SAM" id="Phobius"/>
    </source>
</evidence>
<evidence type="ECO:0000256" key="4">
    <source>
        <dbReference type="ARBA" id="ARBA00022989"/>
    </source>
</evidence>
<comment type="caution">
    <text evidence="8">The sequence shown here is derived from an EMBL/GenBank/DDBJ whole genome shotgun (WGS) entry which is preliminary data.</text>
</comment>
<accession>A0ABV6GBB3</accession>
<dbReference type="PANTHER" id="PTHR30561:SF7">
    <property type="entry name" value="GUANIDINIUM EFFLUX SYSTEM SUBUNIT GDNC-RELATED"/>
    <property type="match status" value="1"/>
</dbReference>
<proteinExistence type="inferred from homology"/>
<dbReference type="EMBL" id="JBHLVO010000003">
    <property type="protein sequence ID" value="MFC0270869.1"/>
    <property type="molecule type" value="Genomic_DNA"/>
</dbReference>
<evidence type="ECO:0000256" key="6">
    <source>
        <dbReference type="RuleBase" id="RU003942"/>
    </source>
</evidence>
<keyword evidence="5 7" id="KW-0472">Membrane</keyword>
<dbReference type="InterPro" id="IPR000390">
    <property type="entry name" value="Small_drug/metabolite_transptr"/>
</dbReference>
<name>A0ABV6GBB3_9BACI</name>
<dbReference type="SUPFAM" id="SSF103481">
    <property type="entry name" value="Multidrug resistance efflux transporter EmrE"/>
    <property type="match status" value="1"/>
</dbReference>
<dbReference type="Proteomes" id="UP001589854">
    <property type="component" value="Unassembled WGS sequence"/>
</dbReference>
<protein>
    <submittedName>
        <fullName evidence="8">DMT family transporter</fullName>
    </submittedName>
</protein>
<keyword evidence="2" id="KW-1003">Cell membrane</keyword>
<evidence type="ECO:0000256" key="5">
    <source>
        <dbReference type="ARBA" id="ARBA00023136"/>
    </source>
</evidence>
<dbReference type="InterPro" id="IPR045324">
    <property type="entry name" value="Small_multidrug_res"/>
</dbReference>
<evidence type="ECO:0000256" key="1">
    <source>
        <dbReference type="ARBA" id="ARBA00004651"/>
    </source>
</evidence>
<feature type="transmembrane region" description="Helical" evidence="7">
    <location>
        <begin position="31"/>
        <end position="49"/>
    </location>
</feature>
<dbReference type="Pfam" id="PF00893">
    <property type="entry name" value="Multi_Drug_Res"/>
    <property type="match status" value="1"/>
</dbReference>
<dbReference type="Gene3D" id="1.10.3730.20">
    <property type="match status" value="1"/>
</dbReference>
<sequence>MKNKWLIVYIAALFEVMWVSGLKHAGTSLEWTGTIIAILISFGLLIRATNFLPVSTVYAVFTGLGAAGTVLIEILFFGEPLKLLKILLIVLLVAGVVGLKVISSGKQEVKES</sequence>
<reference evidence="8 9" key="1">
    <citation type="submission" date="2024-09" db="EMBL/GenBank/DDBJ databases">
        <authorList>
            <person name="Sun Q."/>
            <person name="Mori K."/>
        </authorList>
    </citation>
    <scope>NUCLEOTIDE SEQUENCE [LARGE SCALE GENOMIC DNA]</scope>
    <source>
        <strain evidence="8 9">CCM 7228</strain>
    </source>
</reference>
<organism evidence="8 9">
    <name type="scientific">Metabacillus herbersteinensis</name>
    <dbReference type="NCBI Taxonomy" id="283816"/>
    <lineage>
        <taxon>Bacteria</taxon>
        <taxon>Bacillati</taxon>
        <taxon>Bacillota</taxon>
        <taxon>Bacilli</taxon>
        <taxon>Bacillales</taxon>
        <taxon>Bacillaceae</taxon>
        <taxon>Metabacillus</taxon>
    </lineage>
</organism>
<keyword evidence="4 7" id="KW-1133">Transmembrane helix</keyword>
<dbReference type="RefSeq" id="WP_378931331.1">
    <property type="nucleotide sequence ID" value="NZ_JBHLVO010000003.1"/>
</dbReference>
<dbReference type="PANTHER" id="PTHR30561">
    <property type="entry name" value="SMR FAMILY PROTON-DEPENDENT DRUG EFFLUX TRANSPORTER SUGE"/>
    <property type="match status" value="1"/>
</dbReference>
<evidence type="ECO:0000256" key="3">
    <source>
        <dbReference type="ARBA" id="ARBA00022692"/>
    </source>
</evidence>
<evidence type="ECO:0000313" key="8">
    <source>
        <dbReference type="EMBL" id="MFC0270869.1"/>
    </source>
</evidence>
<evidence type="ECO:0000256" key="2">
    <source>
        <dbReference type="ARBA" id="ARBA00022475"/>
    </source>
</evidence>
<evidence type="ECO:0000313" key="9">
    <source>
        <dbReference type="Proteomes" id="UP001589854"/>
    </source>
</evidence>
<gene>
    <name evidence="8" type="ORF">ACFFIX_05325</name>
</gene>
<keyword evidence="3 6" id="KW-0812">Transmembrane</keyword>
<dbReference type="InterPro" id="IPR037185">
    <property type="entry name" value="EmrE-like"/>
</dbReference>
<comment type="subcellular location">
    <subcellularLocation>
        <location evidence="1 6">Cell membrane</location>
        <topology evidence="1 6">Multi-pass membrane protein</topology>
    </subcellularLocation>
</comment>